<evidence type="ECO:0000313" key="2">
    <source>
        <dbReference type="EMBL" id="CAI73816.1"/>
    </source>
</evidence>
<dbReference type="OrthoDB" id="361348at2759"/>
<name>Q4UGH3_THEAN</name>
<reference evidence="2 3" key="1">
    <citation type="journal article" date="2005" name="Science">
        <title>Genome of the host-cell transforming parasite Theileria annulata compared with T. parva.</title>
        <authorList>
            <person name="Pain A."/>
            <person name="Renauld H."/>
            <person name="Berriman M."/>
            <person name="Murphy L."/>
            <person name="Yeats C.A."/>
            <person name="Weir W."/>
            <person name="Kerhornou A."/>
            <person name="Aslett M."/>
            <person name="Bishop R."/>
            <person name="Bouchier C."/>
            <person name="Cochet M."/>
            <person name="Coulson R.M.R."/>
            <person name="Cronin A."/>
            <person name="de Villiers E.P."/>
            <person name="Fraser A."/>
            <person name="Fosker N."/>
            <person name="Gardner M."/>
            <person name="Goble A."/>
            <person name="Griffiths-Jones S."/>
            <person name="Harris D.E."/>
            <person name="Katzer F."/>
            <person name="Larke N."/>
            <person name="Lord A."/>
            <person name="Maser P."/>
            <person name="McKellar S."/>
            <person name="Mooney P."/>
            <person name="Morton F."/>
            <person name="Nene V."/>
            <person name="O'Neil S."/>
            <person name="Price C."/>
            <person name="Quail M.A."/>
            <person name="Rabbinowitsch E."/>
            <person name="Rawlings N.D."/>
            <person name="Rutter S."/>
            <person name="Saunders D."/>
            <person name="Seeger K."/>
            <person name="Shah T."/>
            <person name="Squares R."/>
            <person name="Squares S."/>
            <person name="Tivey A."/>
            <person name="Walker A.R."/>
            <person name="Woodward J."/>
            <person name="Dobbelaere D.A.E."/>
            <person name="Langsley G."/>
            <person name="Rajandream M.A."/>
            <person name="McKeever D."/>
            <person name="Shiels B."/>
            <person name="Tait A."/>
            <person name="Barrell B.G."/>
            <person name="Hall N."/>
        </authorList>
    </citation>
    <scope>NUCLEOTIDE SEQUENCE [LARGE SCALE GENOMIC DNA]</scope>
    <source>
        <strain evidence="3">Ankara</strain>
    </source>
</reference>
<dbReference type="Proteomes" id="UP000001950">
    <property type="component" value="Chromosome 1"/>
</dbReference>
<gene>
    <name evidence="2" type="ORF">TA19530</name>
</gene>
<organism evidence="2 3">
    <name type="scientific">Theileria annulata</name>
    <dbReference type="NCBI Taxonomy" id="5874"/>
    <lineage>
        <taxon>Eukaryota</taxon>
        <taxon>Sar</taxon>
        <taxon>Alveolata</taxon>
        <taxon>Apicomplexa</taxon>
        <taxon>Aconoidasida</taxon>
        <taxon>Piroplasmida</taxon>
        <taxon>Theileriidae</taxon>
        <taxon>Theileria</taxon>
    </lineage>
</organism>
<dbReference type="VEuPathDB" id="PiroplasmaDB:TA19530"/>
<accession>Q4UGH3</accession>
<dbReference type="InterPro" id="IPR041004">
    <property type="entry name" value="CelTOS"/>
</dbReference>
<dbReference type="RefSeq" id="XP_954493.1">
    <property type="nucleotide sequence ID" value="XM_949400.1"/>
</dbReference>
<proteinExistence type="predicted"/>
<dbReference type="InParanoid" id="Q4UGH3"/>
<keyword evidence="3" id="KW-1185">Reference proteome</keyword>
<dbReference type="GeneID" id="3864037"/>
<evidence type="ECO:0000313" key="3">
    <source>
        <dbReference type="Proteomes" id="UP000001950"/>
    </source>
</evidence>
<dbReference type="EMBL" id="CR940347">
    <property type="protein sequence ID" value="CAI73816.1"/>
    <property type="molecule type" value="Genomic_DNA"/>
</dbReference>
<sequence>MNGYGKKLCDCSAPKSGIKLKSIENFRARSGIKVRRAMTKDINTPFCIYRSIGARCKINIQHILRFNYNLFPRFNLRFNCFSCNSTRRSLIFFIFFFKAAQSHKYRPNFLGPAKKSSFVEKSNVEKLTKVLREDLNSKVDEVVDLIATDLERELLKNGLTNLSLMQQSDAKAFGGKAKEIIKKTLIGVMRSLIPVFERWIHDSVQPPVVDRHVYTVLIHPIGYRICEQIHEKLKINEPNPWKNDEFAEEEMEEEEEGDSISDEAIDQLLDIVALCLFHKFNLTNFNFKIHLFIKFKYLKKSNNNFL</sequence>
<feature type="domain" description="Cell-traversal protein for ookinetes and sporozoites" evidence="1">
    <location>
        <begin position="111"/>
        <end position="234"/>
    </location>
</feature>
<dbReference type="Pfam" id="PF18659">
    <property type="entry name" value="CelTOS"/>
    <property type="match status" value="1"/>
</dbReference>
<evidence type="ECO:0000259" key="1">
    <source>
        <dbReference type="Pfam" id="PF18659"/>
    </source>
</evidence>
<protein>
    <recommendedName>
        <fullName evidence="1">Cell-traversal protein for ookinetes and sporozoites domain-containing protein</fullName>
    </recommendedName>
</protein>
<dbReference type="eggNOG" id="ENOG502QXFT">
    <property type="taxonomic scope" value="Eukaryota"/>
</dbReference>
<dbReference type="AlphaFoldDB" id="Q4UGH3"/>
<dbReference type="KEGG" id="tan:TA19530"/>